<feature type="compositionally biased region" description="Basic and acidic residues" evidence="1">
    <location>
        <begin position="285"/>
        <end position="312"/>
    </location>
</feature>
<feature type="compositionally biased region" description="Low complexity" evidence="1">
    <location>
        <begin position="30"/>
        <end position="50"/>
    </location>
</feature>
<feature type="region of interest" description="Disordered" evidence="1">
    <location>
        <begin position="224"/>
        <end position="356"/>
    </location>
</feature>
<proteinExistence type="predicted"/>
<keyword evidence="2" id="KW-1133">Transmembrane helix</keyword>
<feature type="transmembrane region" description="Helical" evidence="2">
    <location>
        <begin position="446"/>
        <end position="467"/>
    </location>
</feature>
<keyword evidence="2" id="KW-0812">Transmembrane</keyword>
<feature type="compositionally biased region" description="Acidic residues" evidence="1">
    <location>
        <begin position="313"/>
        <end position="326"/>
    </location>
</feature>
<evidence type="ECO:0000256" key="3">
    <source>
        <dbReference type="SAM" id="SignalP"/>
    </source>
</evidence>
<feature type="compositionally biased region" description="Low complexity" evidence="1">
    <location>
        <begin position="336"/>
        <end position="352"/>
    </location>
</feature>
<name>A0A2V0NTN1_9CHLO</name>
<organism evidence="4 5">
    <name type="scientific">Raphidocelis subcapitata</name>
    <dbReference type="NCBI Taxonomy" id="307507"/>
    <lineage>
        <taxon>Eukaryota</taxon>
        <taxon>Viridiplantae</taxon>
        <taxon>Chlorophyta</taxon>
        <taxon>core chlorophytes</taxon>
        <taxon>Chlorophyceae</taxon>
        <taxon>CS clade</taxon>
        <taxon>Sphaeropleales</taxon>
        <taxon>Selenastraceae</taxon>
        <taxon>Raphidocelis</taxon>
    </lineage>
</organism>
<dbReference type="EMBL" id="BDRX01000021">
    <property type="protein sequence ID" value="GBF91028.1"/>
    <property type="molecule type" value="Genomic_DNA"/>
</dbReference>
<evidence type="ECO:0000313" key="4">
    <source>
        <dbReference type="EMBL" id="GBF91028.1"/>
    </source>
</evidence>
<keyword evidence="2" id="KW-0472">Membrane</keyword>
<dbReference type="InParanoid" id="A0A2V0NTN1"/>
<feature type="compositionally biased region" description="Gly residues" evidence="1">
    <location>
        <begin position="85"/>
        <end position="95"/>
    </location>
</feature>
<evidence type="ECO:0000313" key="5">
    <source>
        <dbReference type="Proteomes" id="UP000247498"/>
    </source>
</evidence>
<protein>
    <submittedName>
        <fullName evidence="4">Uncharacterized protein</fullName>
    </submittedName>
</protein>
<sequence length="524" mass="52611">MASRGPLAMPRRPIVVALALLLAGAAAAARAPSPRRLQLAASGGAPSAPAELVTPNVTLRALREDDGDGDGGDSPQGLNASGGRNSSGGSGGVGGSPAVPASAAAADDDGAGRGRRADGGQAAAATGAAAANSTAAADDSAPALLQAAPSSPDALGPEPAYVEVAIRTRVPSLCEFRRLGWDAAVQTALARLVPGSRPGEWQLQAADNDVACQRGDFRVPAANADQRTASSLRQAAAVGPEGAAATGQTSGATQAAPQQRGGGDVGADEGSSGDGSSVQAAAVSPKEKAEKGRKGDKEDKQRKKAEEKRDSDGDGDEDSGDDDDSDGDRRRRSLLGDDGTAGQQQQPAGGDDSSVLLRWRRPSATPSLDAWWLARPADAACGTALCAALLVAGVELDPAQPIRLRPDPSDELTQQRALAQLQRQLPSASAAFPSDADGGAAPRRRAAAIAGGAIGGFLGALGLALLAQRVAPKVRRALARRWHRQADGGAGEAAFEPYSEGAGGAAFYGDVPPAHQAVGSGWKR</sequence>
<comment type="caution">
    <text evidence="4">The sequence shown here is derived from an EMBL/GenBank/DDBJ whole genome shotgun (WGS) entry which is preliminary data.</text>
</comment>
<accession>A0A2V0NTN1</accession>
<keyword evidence="5" id="KW-1185">Reference proteome</keyword>
<dbReference type="AlphaFoldDB" id="A0A2V0NTN1"/>
<reference evidence="4 5" key="1">
    <citation type="journal article" date="2018" name="Sci. Rep.">
        <title>Raphidocelis subcapitata (=Pseudokirchneriella subcapitata) provides an insight into genome evolution and environmental adaptations in the Sphaeropleales.</title>
        <authorList>
            <person name="Suzuki S."/>
            <person name="Yamaguchi H."/>
            <person name="Nakajima N."/>
            <person name="Kawachi M."/>
        </authorList>
    </citation>
    <scope>NUCLEOTIDE SEQUENCE [LARGE SCALE GENOMIC DNA]</scope>
    <source>
        <strain evidence="4 5">NIES-35</strain>
    </source>
</reference>
<feature type="signal peptide" evidence="3">
    <location>
        <begin position="1"/>
        <end position="28"/>
    </location>
</feature>
<feature type="compositionally biased region" description="Low complexity" evidence="1">
    <location>
        <begin position="96"/>
        <end position="105"/>
    </location>
</feature>
<keyword evidence="3" id="KW-0732">Signal</keyword>
<dbReference type="Proteomes" id="UP000247498">
    <property type="component" value="Unassembled WGS sequence"/>
</dbReference>
<feature type="compositionally biased region" description="Low complexity" evidence="1">
    <location>
        <begin position="235"/>
        <end position="259"/>
    </location>
</feature>
<feature type="region of interest" description="Disordered" evidence="1">
    <location>
        <begin position="30"/>
        <end position="125"/>
    </location>
</feature>
<evidence type="ECO:0000256" key="1">
    <source>
        <dbReference type="SAM" id="MobiDB-lite"/>
    </source>
</evidence>
<feature type="chain" id="PRO_5016167598" evidence="3">
    <location>
        <begin position="29"/>
        <end position="524"/>
    </location>
</feature>
<feature type="compositionally biased region" description="Low complexity" evidence="1">
    <location>
        <begin position="268"/>
        <end position="277"/>
    </location>
</feature>
<evidence type="ECO:0000256" key="2">
    <source>
        <dbReference type="SAM" id="Phobius"/>
    </source>
</evidence>
<gene>
    <name evidence="4" type="ORF">Rsub_03883</name>
</gene>